<protein>
    <submittedName>
        <fullName evidence="1">HNH endonuclease</fullName>
    </submittedName>
</protein>
<organism evidence="1 2">
    <name type="scientific">Candidatus Dojkabacteria bacterium</name>
    <dbReference type="NCBI Taxonomy" id="2099670"/>
    <lineage>
        <taxon>Bacteria</taxon>
        <taxon>Candidatus Dojkabacteria</taxon>
    </lineage>
</organism>
<dbReference type="Proteomes" id="UP000775877">
    <property type="component" value="Unassembled WGS sequence"/>
</dbReference>
<evidence type="ECO:0000313" key="2">
    <source>
        <dbReference type="Proteomes" id="UP000775877"/>
    </source>
</evidence>
<dbReference type="EMBL" id="JAGQLJ010000003">
    <property type="protein sequence ID" value="MCA9380666.1"/>
    <property type="molecule type" value="Genomic_DNA"/>
</dbReference>
<feature type="non-terminal residue" evidence="1">
    <location>
        <position position="105"/>
    </location>
</feature>
<keyword evidence="1" id="KW-0540">Nuclease</keyword>
<proteinExistence type="predicted"/>
<name>A0A955I9B2_9BACT</name>
<dbReference type="GO" id="GO:0004519">
    <property type="term" value="F:endonuclease activity"/>
    <property type="evidence" value="ECO:0007669"/>
    <property type="project" value="UniProtKB-KW"/>
</dbReference>
<dbReference type="AlphaFoldDB" id="A0A955I9B2"/>
<sequence length="105" mass="12262">MARPAGPKTRCNNQWTESRFKTFIQSLLRQGTRRWAPITETEKDARVERGMYKCALCKEVVPATIKSGKKRVRNVFVDHIEPVVDPTTGFTNWDEYINNMFCEKH</sequence>
<reference evidence="1" key="2">
    <citation type="journal article" date="2021" name="Microbiome">
        <title>Successional dynamics and alternative stable states in a saline activated sludge microbial community over 9 years.</title>
        <authorList>
            <person name="Wang Y."/>
            <person name="Ye J."/>
            <person name="Ju F."/>
            <person name="Liu L."/>
            <person name="Boyd J.A."/>
            <person name="Deng Y."/>
            <person name="Parks D.H."/>
            <person name="Jiang X."/>
            <person name="Yin X."/>
            <person name="Woodcroft B.J."/>
            <person name="Tyson G.W."/>
            <person name="Hugenholtz P."/>
            <person name="Polz M.F."/>
            <person name="Zhang T."/>
        </authorList>
    </citation>
    <scope>NUCLEOTIDE SEQUENCE</scope>
    <source>
        <strain evidence="1">HKST-UBA13</strain>
    </source>
</reference>
<comment type="caution">
    <text evidence="1">The sequence shown here is derived from an EMBL/GenBank/DDBJ whole genome shotgun (WGS) entry which is preliminary data.</text>
</comment>
<keyword evidence="1" id="KW-0378">Hydrolase</keyword>
<accession>A0A955I9B2</accession>
<keyword evidence="1" id="KW-0255">Endonuclease</keyword>
<evidence type="ECO:0000313" key="1">
    <source>
        <dbReference type="EMBL" id="MCA9380666.1"/>
    </source>
</evidence>
<reference evidence="1" key="1">
    <citation type="submission" date="2020-04" db="EMBL/GenBank/DDBJ databases">
        <authorList>
            <person name="Zhang T."/>
        </authorList>
    </citation>
    <scope>NUCLEOTIDE SEQUENCE</scope>
    <source>
        <strain evidence="1">HKST-UBA13</strain>
    </source>
</reference>
<gene>
    <name evidence="1" type="ORF">KC678_00180</name>
</gene>